<accession>A0A2A2H9T8</accession>
<keyword evidence="4" id="KW-0411">Iron-sulfur</keyword>
<dbReference type="PROSITE" id="PS51379">
    <property type="entry name" value="4FE4S_FER_2"/>
    <property type="match status" value="1"/>
</dbReference>
<evidence type="ECO:0000256" key="3">
    <source>
        <dbReference type="ARBA" id="ARBA00023004"/>
    </source>
</evidence>
<evidence type="ECO:0000256" key="2">
    <source>
        <dbReference type="ARBA" id="ARBA00022723"/>
    </source>
</evidence>
<dbReference type="PANTHER" id="PTHR24960">
    <property type="entry name" value="PHOTOSYSTEM I IRON-SULFUR CENTER-RELATED"/>
    <property type="match status" value="1"/>
</dbReference>
<dbReference type="Gene3D" id="3.40.50.360">
    <property type="match status" value="1"/>
</dbReference>
<dbReference type="GO" id="GO:0016491">
    <property type="term" value="F:oxidoreductase activity"/>
    <property type="evidence" value="ECO:0007669"/>
    <property type="project" value="UniProtKB-ARBA"/>
</dbReference>
<dbReference type="NCBIfam" id="NF038196">
    <property type="entry name" value="ferrodoxin_EFR1"/>
    <property type="match status" value="1"/>
</dbReference>
<dbReference type="SUPFAM" id="SSF52218">
    <property type="entry name" value="Flavoproteins"/>
    <property type="match status" value="1"/>
</dbReference>
<dbReference type="InterPro" id="IPR017896">
    <property type="entry name" value="4Fe4S_Fe-S-bd"/>
</dbReference>
<reference evidence="6 7" key="1">
    <citation type="journal article" date="2017" name="BMC Genomics">
        <title>Genomic analysis of methanogenic archaea reveals a shift towards energy conservation.</title>
        <authorList>
            <person name="Gilmore S.P."/>
            <person name="Henske J.K."/>
            <person name="Sexton J.A."/>
            <person name="Solomon K.V."/>
            <person name="Seppala S."/>
            <person name="Yoo J.I."/>
            <person name="Huyett L.M."/>
            <person name="Pressman A."/>
            <person name="Cogan J.Z."/>
            <person name="Kivenson V."/>
            <person name="Peng X."/>
            <person name="Tan Y."/>
            <person name="Valentine D.L."/>
            <person name="O'Malley M.A."/>
        </authorList>
    </citation>
    <scope>NUCLEOTIDE SEQUENCE [LARGE SCALE GENOMIC DNA]</scope>
    <source>
        <strain evidence="6 7">M.o.H.</strain>
    </source>
</reference>
<dbReference type="GO" id="GO:0046872">
    <property type="term" value="F:metal ion binding"/>
    <property type="evidence" value="ECO:0007669"/>
    <property type="project" value="UniProtKB-KW"/>
</dbReference>
<proteinExistence type="predicted"/>
<dbReference type="PROSITE" id="PS00198">
    <property type="entry name" value="4FE4S_FER_1"/>
    <property type="match status" value="1"/>
</dbReference>
<name>A0A2A2H9T8_METBR</name>
<dbReference type="InterPro" id="IPR047964">
    <property type="entry name" value="EFR1-like"/>
</dbReference>
<dbReference type="InterPro" id="IPR029039">
    <property type="entry name" value="Flavoprotein-like_sf"/>
</dbReference>
<dbReference type="InterPro" id="IPR017900">
    <property type="entry name" value="4Fe4S_Fe_S_CS"/>
</dbReference>
<keyword evidence="1" id="KW-0004">4Fe-4S</keyword>
<dbReference type="Gene3D" id="3.30.70.20">
    <property type="match status" value="1"/>
</dbReference>
<keyword evidence="3" id="KW-0408">Iron</keyword>
<keyword evidence="2" id="KW-0479">Metal-binding</keyword>
<keyword evidence="7" id="KW-1185">Reference proteome</keyword>
<feature type="domain" description="4Fe-4S ferredoxin-type" evidence="5">
    <location>
        <begin position="188"/>
        <end position="217"/>
    </location>
</feature>
<dbReference type="EMBL" id="LMVM01000001">
    <property type="protein sequence ID" value="PAV06135.1"/>
    <property type="molecule type" value="Genomic_DNA"/>
</dbReference>
<evidence type="ECO:0000256" key="4">
    <source>
        <dbReference type="ARBA" id="ARBA00023014"/>
    </source>
</evidence>
<organism evidence="6 7">
    <name type="scientific">Methanobacterium bryantii</name>
    <dbReference type="NCBI Taxonomy" id="2161"/>
    <lineage>
        <taxon>Archaea</taxon>
        <taxon>Methanobacteriati</taxon>
        <taxon>Methanobacteriota</taxon>
        <taxon>Methanomada group</taxon>
        <taxon>Methanobacteria</taxon>
        <taxon>Methanobacteriales</taxon>
        <taxon>Methanobacteriaceae</taxon>
        <taxon>Methanobacterium</taxon>
    </lineage>
</organism>
<dbReference type="PANTHER" id="PTHR24960:SF79">
    <property type="entry name" value="PHOTOSYSTEM I IRON-SULFUR CENTER"/>
    <property type="match status" value="1"/>
</dbReference>
<dbReference type="SUPFAM" id="SSF54862">
    <property type="entry name" value="4Fe-4S ferredoxins"/>
    <property type="match status" value="1"/>
</dbReference>
<dbReference type="Pfam" id="PF00037">
    <property type="entry name" value="Fer4"/>
    <property type="match status" value="1"/>
</dbReference>
<dbReference type="InterPro" id="IPR050157">
    <property type="entry name" value="PSI_iron-sulfur_center"/>
</dbReference>
<evidence type="ECO:0000313" key="7">
    <source>
        <dbReference type="Proteomes" id="UP000217784"/>
    </source>
</evidence>
<evidence type="ECO:0000313" key="6">
    <source>
        <dbReference type="EMBL" id="PAV06135.1"/>
    </source>
</evidence>
<protein>
    <submittedName>
        <fullName evidence="6">4Fe-4S ferredoxin</fullName>
    </submittedName>
</protein>
<dbReference type="OrthoDB" id="2837at2157"/>
<sequence>MDLKIIDFYFFSGTGNTLLVVKKMRDTFEENGITVNLHKIEGSTPDEVNLDHMIGLAFPVAVFSTYPLVWDFIESLPRAGGTKIFMVDTLGSTSGGIVGPLRKIVSENGYNPVGAMEIQMPSNIFFIQDEKTNKNKVQKGLEAAEKYALDLVNEKAEWGRVPILSDAVNLFSRGTLKLTGVDLHQKLFLFKVNKEKCNKCGICVGICPTRNIKIDGGNYPVHGLNCQYCLRCTSFCPKRAIPCKFNYKGKTYAAVKAKEFLKIRNL</sequence>
<dbReference type="GO" id="GO:0051539">
    <property type="term" value="F:4 iron, 4 sulfur cluster binding"/>
    <property type="evidence" value="ECO:0007669"/>
    <property type="project" value="UniProtKB-KW"/>
</dbReference>
<gene>
    <name evidence="6" type="ORF">ASJ80_14985</name>
</gene>
<dbReference type="Proteomes" id="UP000217784">
    <property type="component" value="Unassembled WGS sequence"/>
</dbReference>
<comment type="caution">
    <text evidence="6">The sequence shown here is derived from an EMBL/GenBank/DDBJ whole genome shotgun (WGS) entry which is preliminary data.</text>
</comment>
<dbReference type="AlphaFoldDB" id="A0A2A2H9T8"/>
<evidence type="ECO:0000259" key="5">
    <source>
        <dbReference type="PROSITE" id="PS51379"/>
    </source>
</evidence>
<evidence type="ECO:0000256" key="1">
    <source>
        <dbReference type="ARBA" id="ARBA00022485"/>
    </source>
</evidence>
<dbReference type="RefSeq" id="WP_069583579.1">
    <property type="nucleotide sequence ID" value="NZ_LMVM01000001.1"/>
</dbReference>